<evidence type="ECO:0000256" key="1">
    <source>
        <dbReference type="PROSITE-ProRule" id="PRU00339"/>
    </source>
</evidence>
<dbReference type="InterPro" id="IPR019734">
    <property type="entry name" value="TPR_rpt"/>
</dbReference>
<feature type="transmembrane region" description="Helical" evidence="3">
    <location>
        <begin position="40"/>
        <end position="58"/>
    </location>
</feature>
<dbReference type="InterPro" id="IPR011990">
    <property type="entry name" value="TPR-like_helical_dom_sf"/>
</dbReference>
<dbReference type="SUPFAM" id="SSF48452">
    <property type="entry name" value="TPR-like"/>
    <property type="match status" value="1"/>
</dbReference>
<dbReference type="RefSeq" id="WP_143235496.1">
    <property type="nucleotide sequence ID" value="NZ_VJWL01000001.1"/>
</dbReference>
<sequence length="381" mass="42186">MSIINQMLKDIDKRDKPQFGANRPKSVYLGRPLRTRRLRLILWGGVFALLAFLALSWLHERLSAPASDARPSAEQLQIQRVPVLISEPTQDAASQRADAETADASTRAEGEPEETRPRTTRGEQATVVVTDLEPTQTRAEQPVEPVEVAVSEQVQVPAQTSMPVVTPADTTVTASDDPGEMSIQRSGNGVGSADRLFQRGMDALSAGHNRNAVQRFREALLVNPDHIGSIEQLAAIQFSRGFAGEALQLLRDALERNPGASDLLLLKARIYERIDEPRAALDLLRGRQFRLPQDADLLILQGAAATELEEYTLAIASYRQLVSWRSDQGNWWLALGFSLERSGDPLNMQEAAEAYRRALQDRSLSESARNFALDRREALGY</sequence>
<dbReference type="EMBL" id="VJWL01000001">
    <property type="protein sequence ID" value="TRW50467.1"/>
    <property type="molecule type" value="Genomic_DNA"/>
</dbReference>
<feature type="region of interest" description="Disordered" evidence="2">
    <location>
        <begin position="87"/>
        <end position="123"/>
    </location>
</feature>
<evidence type="ECO:0000313" key="4">
    <source>
        <dbReference type="EMBL" id="TRW50467.1"/>
    </source>
</evidence>
<evidence type="ECO:0000256" key="3">
    <source>
        <dbReference type="SAM" id="Phobius"/>
    </source>
</evidence>
<keyword evidence="5" id="KW-1185">Reference proteome</keyword>
<keyword evidence="3" id="KW-0812">Transmembrane</keyword>
<organism evidence="4 5">
    <name type="scientific">Aliidiomarina halalkaliphila</name>
    <dbReference type="NCBI Taxonomy" id="2593535"/>
    <lineage>
        <taxon>Bacteria</taxon>
        <taxon>Pseudomonadati</taxon>
        <taxon>Pseudomonadota</taxon>
        <taxon>Gammaproteobacteria</taxon>
        <taxon>Alteromonadales</taxon>
        <taxon>Idiomarinaceae</taxon>
        <taxon>Aliidiomarina</taxon>
    </lineage>
</organism>
<protein>
    <submittedName>
        <fullName evidence="4">Uncharacterized protein</fullName>
    </submittedName>
</protein>
<evidence type="ECO:0000313" key="5">
    <source>
        <dbReference type="Proteomes" id="UP000320359"/>
    </source>
</evidence>
<accession>A0A552X612</accession>
<proteinExistence type="predicted"/>
<dbReference type="Proteomes" id="UP000320359">
    <property type="component" value="Unassembled WGS sequence"/>
</dbReference>
<gene>
    <name evidence="4" type="ORF">FM042_06485</name>
</gene>
<keyword evidence="3" id="KW-0472">Membrane</keyword>
<evidence type="ECO:0000256" key="2">
    <source>
        <dbReference type="SAM" id="MobiDB-lite"/>
    </source>
</evidence>
<dbReference type="Gene3D" id="1.25.40.10">
    <property type="entry name" value="Tetratricopeptide repeat domain"/>
    <property type="match status" value="2"/>
</dbReference>
<feature type="repeat" description="TPR" evidence="1">
    <location>
        <begin position="193"/>
        <end position="226"/>
    </location>
</feature>
<dbReference type="PROSITE" id="PS50005">
    <property type="entry name" value="TPR"/>
    <property type="match status" value="1"/>
</dbReference>
<name>A0A552X612_9GAMM</name>
<reference evidence="4 5" key="1">
    <citation type="submission" date="2019-07" db="EMBL/GenBank/DDBJ databases">
        <authorList>
            <person name="Yang M."/>
            <person name="Zhao D."/>
            <person name="Xiang H."/>
        </authorList>
    </citation>
    <scope>NUCLEOTIDE SEQUENCE [LARGE SCALE GENOMIC DNA]</scope>
    <source>
        <strain evidence="4 5">IM1326</strain>
    </source>
</reference>
<dbReference type="OrthoDB" id="5406098at2"/>
<dbReference type="AlphaFoldDB" id="A0A552X612"/>
<keyword evidence="3" id="KW-1133">Transmembrane helix</keyword>
<feature type="compositionally biased region" description="Basic and acidic residues" evidence="2">
    <location>
        <begin position="106"/>
        <end position="121"/>
    </location>
</feature>
<keyword evidence="1" id="KW-0802">TPR repeat</keyword>
<comment type="caution">
    <text evidence="4">The sequence shown here is derived from an EMBL/GenBank/DDBJ whole genome shotgun (WGS) entry which is preliminary data.</text>
</comment>